<keyword evidence="3 7" id="KW-0812">Transmembrane</keyword>
<keyword evidence="5 7" id="KW-0472">Membrane</keyword>
<dbReference type="EMBL" id="JAKKPZ010000264">
    <property type="protein sequence ID" value="KAI1697539.1"/>
    <property type="molecule type" value="Genomic_DNA"/>
</dbReference>
<evidence type="ECO:0000313" key="8">
    <source>
        <dbReference type="EMBL" id="KAI1697539.1"/>
    </source>
</evidence>
<dbReference type="AlphaFoldDB" id="A0AAD4ML71"/>
<comment type="caution">
    <text evidence="8">The sequence shown here is derived from an EMBL/GenBank/DDBJ whole genome shotgun (WGS) entry which is preliminary data.</text>
</comment>
<dbReference type="GO" id="GO:0016020">
    <property type="term" value="C:membrane"/>
    <property type="evidence" value="ECO:0007669"/>
    <property type="project" value="UniProtKB-SubCell"/>
</dbReference>
<feature type="transmembrane region" description="Helical" evidence="7">
    <location>
        <begin position="131"/>
        <end position="153"/>
    </location>
</feature>
<comment type="subcellular location">
    <subcellularLocation>
        <location evidence="1">Membrane</location>
        <topology evidence="1">Multi-pass membrane protein</topology>
    </subcellularLocation>
</comment>
<gene>
    <name evidence="9" type="ORF">DdX_04738</name>
    <name evidence="8" type="ORF">DdX_18460</name>
</gene>
<evidence type="ECO:0000313" key="10">
    <source>
        <dbReference type="Proteomes" id="UP001201812"/>
    </source>
</evidence>
<keyword evidence="6" id="KW-0325">Glycoprotein</keyword>
<feature type="transmembrane region" description="Helical" evidence="7">
    <location>
        <begin position="165"/>
        <end position="185"/>
    </location>
</feature>
<proteinExistence type="inferred from homology"/>
<name>A0AAD4ML71_9BILA</name>
<evidence type="ECO:0000256" key="6">
    <source>
        <dbReference type="ARBA" id="ARBA00023180"/>
    </source>
</evidence>
<keyword evidence="10" id="KW-1185">Reference proteome</keyword>
<organism evidence="8 10">
    <name type="scientific">Ditylenchus destructor</name>
    <dbReference type="NCBI Taxonomy" id="166010"/>
    <lineage>
        <taxon>Eukaryota</taxon>
        <taxon>Metazoa</taxon>
        <taxon>Ecdysozoa</taxon>
        <taxon>Nematoda</taxon>
        <taxon>Chromadorea</taxon>
        <taxon>Rhabditida</taxon>
        <taxon>Tylenchina</taxon>
        <taxon>Tylenchomorpha</taxon>
        <taxon>Sphaerularioidea</taxon>
        <taxon>Anguinidae</taxon>
        <taxon>Anguininae</taxon>
        <taxon>Ditylenchus</taxon>
    </lineage>
</organism>
<feature type="transmembrane region" description="Helical" evidence="7">
    <location>
        <begin position="225"/>
        <end position="245"/>
    </location>
</feature>
<protein>
    <submittedName>
        <fullName evidence="8">Transmembrane protein domain-containing protein</fullName>
    </submittedName>
</protein>
<reference evidence="8" key="1">
    <citation type="submission" date="2022-01" db="EMBL/GenBank/DDBJ databases">
        <title>Genome Sequence Resource for Two Populations of Ditylenchus destructor, the Migratory Endoparasitic Phytonematode.</title>
        <authorList>
            <person name="Zhang H."/>
            <person name="Lin R."/>
            <person name="Xie B."/>
        </authorList>
    </citation>
    <scope>NUCLEOTIDE SEQUENCE</scope>
    <source>
        <strain evidence="8">BazhouSP</strain>
    </source>
</reference>
<dbReference type="PANTHER" id="PTHR13624:SF6">
    <property type="entry name" value="EMEI"/>
    <property type="match status" value="1"/>
</dbReference>
<dbReference type="PANTHER" id="PTHR13624">
    <property type="entry name" value="RE42071P"/>
    <property type="match status" value="1"/>
</dbReference>
<dbReference type="EMBL" id="JAKKPZ010000005">
    <property type="protein sequence ID" value="KAI1720503.1"/>
    <property type="molecule type" value="Genomic_DNA"/>
</dbReference>
<feature type="transmembrane region" description="Helical" evidence="7">
    <location>
        <begin position="266"/>
        <end position="283"/>
    </location>
</feature>
<evidence type="ECO:0000256" key="5">
    <source>
        <dbReference type="ARBA" id="ARBA00023136"/>
    </source>
</evidence>
<accession>A0AAD4ML71</accession>
<sequence length="433" mass="49378">MAIFGFHFVLTLIAATVFTKVTARFSFCDLAVFKGLYYYLLDSSLIKIKQPVTEKSAHNKKRDKNKRNDLTNETNSERRLLKIPLTAAALEGVPFFSSLTWTLNYFIFALLVYFISDAFTLFFPSDQDHNISLIWLLCSLAFLINVLVKLTAVKMSAEELHAERNLLLCFGALFFLVFLIAMAFVDEVMDITFQQGYNHFTSSVNDYLASQGYDNIFENSGKSPLLLVIVLSLMFSTFATIMLFPNIQYASLYLDSLKDCSPHLKVSLHVTFFLPLIGFFTFIKAVKTHILETSSISEELFDILRIFLIVAWCIMRYATAKYHFQTFLDKPKYKIYEFNKDVRLKEGECEKKVAYFASYFCVTTLQYLVPMFITLSSTLLLKNLGNTRVFNAIMPTFSLSFIPHNHTETYTGENTIVDSGTLISGDLSSGGKK</sequence>
<feature type="transmembrane region" description="Helical" evidence="7">
    <location>
        <begin position="353"/>
        <end position="373"/>
    </location>
</feature>
<evidence type="ECO:0000256" key="4">
    <source>
        <dbReference type="ARBA" id="ARBA00022989"/>
    </source>
</evidence>
<evidence type="ECO:0000256" key="1">
    <source>
        <dbReference type="ARBA" id="ARBA00004141"/>
    </source>
</evidence>
<feature type="transmembrane region" description="Helical" evidence="7">
    <location>
        <begin position="303"/>
        <end position="324"/>
    </location>
</feature>
<feature type="transmembrane region" description="Helical" evidence="7">
    <location>
        <begin position="105"/>
        <end position="125"/>
    </location>
</feature>
<dbReference type="Pfam" id="PF10268">
    <property type="entry name" value="Tmemb_161AB"/>
    <property type="match status" value="1"/>
</dbReference>
<evidence type="ECO:0000256" key="7">
    <source>
        <dbReference type="SAM" id="Phobius"/>
    </source>
</evidence>
<comment type="similarity">
    <text evidence="2">Belongs to the TMEM161 family.</text>
</comment>
<dbReference type="InterPro" id="IPR019395">
    <property type="entry name" value="Transmembrane_161A/B"/>
</dbReference>
<evidence type="ECO:0000256" key="2">
    <source>
        <dbReference type="ARBA" id="ARBA00009706"/>
    </source>
</evidence>
<dbReference type="Proteomes" id="UP001201812">
    <property type="component" value="Unassembled WGS sequence"/>
</dbReference>
<evidence type="ECO:0000256" key="3">
    <source>
        <dbReference type="ARBA" id="ARBA00022692"/>
    </source>
</evidence>
<keyword evidence="4 7" id="KW-1133">Transmembrane helix</keyword>
<evidence type="ECO:0000313" key="9">
    <source>
        <dbReference type="EMBL" id="KAI1720503.1"/>
    </source>
</evidence>